<name>A0A1G2QG50_9BACT</name>
<organism evidence="3 4">
    <name type="scientific">Candidatus Vogelbacteria bacterium RIFOXYD1_FULL_44_32</name>
    <dbReference type="NCBI Taxonomy" id="1802438"/>
    <lineage>
        <taxon>Bacteria</taxon>
        <taxon>Candidatus Vogeliibacteriota</taxon>
    </lineage>
</organism>
<dbReference type="AlphaFoldDB" id="A0A1G2QG50"/>
<evidence type="ECO:0000313" key="4">
    <source>
        <dbReference type="Proteomes" id="UP000177043"/>
    </source>
</evidence>
<comment type="caution">
    <text evidence="3">The sequence shown here is derived from an EMBL/GenBank/DDBJ whole genome shotgun (WGS) entry which is preliminary data.</text>
</comment>
<evidence type="ECO:0000313" key="3">
    <source>
        <dbReference type="EMBL" id="OHA58992.1"/>
    </source>
</evidence>
<evidence type="ECO:0000256" key="1">
    <source>
        <dbReference type="SAM" id="MobiDB-lite"/>
    </source>
</evidence>
<evidence type="ECO:0000259" key="2">
    <source>
        <dbReference type="SMART" id="SM00894"/>
    </source>
</evidence>
<feature type="region of interest" description="Disordered" evidence="1">
    <location>
        <begin position="42"/>
        <end position="63"/>
    </location>
</feature>
<gene>
    <name evidence="3" type="ORF">A2571_00345</name>
</gene>
<sequence length="101" mass="10868">MILISAPGVVLAHPGRTDSNGCHTNRKTGEYHCHTPKITTAKTEAKTVSRTSARTSTPSDKNCADFSTQAEAQAFYIKQGGPALDPHDLDRDRDGLACENL</sequence>
<reference evidence="3 4" key="1">
    <citation type="journal article" date="2016" name="Nat. Commun.">
        <title>Thousands of microbial genomes shed light on interconnected biogeochemical processes in an aquifer system.</title>
        <authorList>
            <person name="Anantharaman K."/>
            <person name="Brown C.T."/>
            <person name="Hug L.A."/>
            <person name="Sharon I."/>
            <person name="Castelle C.J."/>
            <person name="Probst A.J."/>
            <person name="Thomas B.C."/>
            <person name="Singh A."/>
            <person name="Wilkins M.J."/>
            <person name="Karaoz U."/>
            <person name="Brodie E.L."/>
            <person name="Williams K.H."/>
            <person name="Hubbard S.S."/>
            <person name="Banfield J.F."/>
        </authorList>
    </citation>
    <scope>NUCLEOTIDE SEQUENCE [LARGE SCALE GENOMIC DNA]</scope>
</reference>
<feature type="region of interest" description="Disordered" evidence="1">
    <location>
        <begin position="79"/>
        <end position="101"/>
    </location>
</feature>
<feature type="compositionally biased region" description="Basic and acidic residues" evidence="1">
    <location>
        <begin position="85"/>
        <end position="101"/>
    </location>
</feature>
<dbReference type="SMART" id="SM00894">
    <property type="entry name" value="Excalibur"/>
    <property type="match status" value="1"/>
</dbReference>
<feature type="domain" description="Excalibur calcium-binding" evidence="2">
    <location>
        <begin position="59"/>
        <end position="99"/>
    </location>
</feature>
<dbReference type="Pfam" id="PF05901">
    <property type="entry name" value="Excalibur"/>
    <property type="match status" value="1"/>
</dbReference>
<dbReference type="EMBL" id="MHTJ01000002">
    <property type="protein sequence ID" value="OHA58992.1"/>
    <property type="molecule type" value="Genomic_DNA"/>
</dbReference>
<proteinExistence type="predicted"/>
<accession>A0A1G2QG50</accession>
<protein>
    <recommendedName>
        <fullName evidence="2">Excalibur calcium-binding domain-containing protein</fullName>
    </recommendedName>
</protein>
<dbReference type="STRING" id="1802438.A2571_00345"/>
<dbReference type="InterPro" id="IPR008613">
    <property type="entry name" value="Excalibur_Ca-bd_domain"/>
</dbReference>
<dbReference type="NCBIfam" id="NF033223">
    <property type="entry name" value="YHYH_alt"/>
    <property type="match status" value="1"/>
</dbReference>
<dbReference type="Proteomes" id="UP000177043">
    <property type="component" value="Unassembled WGS sequence"/>
</dbReference>
<dbReference type="InterPro" id="IPR047773">
    <property type="entry name" value="YHYH_dom_bact"/>
</dbReference>